<dbReference type="OrthoDB" id="28047at2157"/>
<dbReference type="eggNOG" id="arCOG05598">
    <property type="taxonomic scope" value="Archaea"/>
</dbReference>
<dbReference type="AlphaFoldDB" id="B1Y9J6"/>
<keyword evidence="2" id="KW-1185">Reference proteome</keyword>
<dbReference type="EMBL" id="CP001014">
    <property type="protein sequence ID" value="ACB40425.1"/>
    <property type="molecule type" value="Genomic_DNA"/>
</dbReference>
<dbReference type="GeneID" id="6165681"/>
<protein>
    <submittedName>
        <fullName evidence="1">Uncharacterized protein</fullName>
    </submittedName>
</protein>
<proteinExistence type="predicted"/>
<name>B1Y9J6_PYRNV</name>
<organism evidence="1 2">
    <name type="scientific">Pyrobaculum neutrophilum (strain DSM 2338 / JCM 9278 / NBRC 100436 / V24Sta)</name>
    <name type="common">Thermoproteus neutrophilus</name>
    <dbReference type="NCBI Taxonomy" id="444157"/>
    <lineage>
        <taxon>Archaea</taxon>
        <taxon>Thermoproteota</taxon>
        <taxon>Thermoprotei</taxon>
        <taxon>Thermoproteales</taxon>
        <taxon>Thermoproteaceae</taxon>
        <taxon>Pyrobaculum</taxon>
    </lineage>
</organism>
<accession>B1Y9J6</accession>
<dbReference type="KEGG" id="tne:Tneu_1501"/>
<gene>
    <name evidence="1" type="ordered locus">Tneu_1501</name>
</gene>
<dbReference type="RefSeq" id="WP_012350844.1">
    <property type="nucleotide sequence ID" value="NC_010525.1"/>
</dbReference>
<evidence type="ECO:0000313" key="1">
    <source>
        <dbReference type="EMBL" id="ACB40425.1"/>
    </source>
</evidence>
<reference evidence="1" key="1">
    <citation type="submission" date="2008-03" db="EMBL/GenBank/DDBJ databases">
        <title>Complete sequence of Thermoproteus neutrophilus V24Sta.</title>
        <authorList>
            <consortium name="US DOE Joint Genome Institute"/>
            <person name="Copeland A."/>
            <person name="Lucas S."/>
            <person name="Lapidus A."/>
            <person name="Glavina del Rio T."/>
            <person name="Dalin E."/>
            <person name="Tice H."/>
            <person name="Bruce D."/>
            <person name="Goodwin L."/>
            <person name="Pitluck S."/>
            <person name="Sims D."/>
            <person name="Brettin T."/>
            <person name="Detter J.C."/>
            <person name="Han C."/>
            <person name="Kuske C.R."/>
            <person name="Schmutz J."/>
            <person name="Larimer F."/>
            <person name="Land M."/>
            <person name="Hauser L."/>
            <person name="Kyrpides N."/>
            <person name="Mikhailova N."/>
            <person name="Biddle J.F."/>
            <person name="Zhang Z."/>
            <person name="Fitz-Gibbon S.T."/>
            <person name="Lowe T.M."/>
            <person name="Saltikov C."/>
            <person name="House C.H."/>
            <person name="Richardson P."/>
        </authorList>
    </citation>
    <scope>NUCLEOTIDE SEQUENCE [LARGE SCALE GENOMIC DNA]</scope>
    <source>
        <strain evidence="1">V24Sta</strain>
    </source>
</reference>
<dbReference type="HOGENOM" id="CLU_1145253_0_0_2"/>
<evidence type="ECO:0000313" key="2">
    <source>
        <dbReference type="Proteomes" id="UP000001694"/>
    </source>
</evidence>
<sequence length="241" mass="27095">MIEKAVKRVVGVEDAPPWLVREVFKKVEEGLDIASAVNYLAPRLSEIHRANLAKFRPGRASIRKASPFLTAELIERLGYGVQFVELFGHTLPAAVRGERLYTPVVTIFDGKRKSLYLAAKSKRLRESVVQLTTTEEVEGVLAEVVTVDKPPYYYLYVSANVARLIDGSRPIQAEVNRRYGDLYYYWRYFRERGYLVLVGREIGGVAVDLLAVGLGKYAVVSGAGRRKVGRLRKVVDSVYVL</sequence>
<dbReference type="Proteomes" id="UP000001694">
    <property type="component" value="Chromosome"/>
</dbReference>